<accession>A0ABT1S7N5</accession>
<protein>
    <submittedName>
        <fullName evidence="1">Flagellar hook-length control protein FliK</fullName>
    </submittedName>
</protein>
<keyword evidence="2" id="KW-1185">Reference proteome</keyword>
<organism evidence="1 2">
    <name type="scientific">Tissierella carlieri</name>
    <dbReference type="NCBI Taxonomy" id="689904"/>
    <lineage>
        <taxon>Bacteria</taxon>
        <taxon>Bacillati</taxon>
        <taxon>Bacillota</taxon>
        <taxon>Tissierellia</taxon>
        <taxon>Tissierellales</taxon>
        <taxon>Tissierellaceae</taxon>
        <taxon>Tissierella</taxon>
    </lineage>
</organism>
<name>A0ABT1S7N5_9FIRM</name>
<evidence type="ECO:0000313" key="2">
    <source>
        <dbReference type="Proteomes" id="UP001524478"/>
    </source>
</evidence>
<keyword evidence="1" id="KW-0969">Cilium</keyword>
<keyword evidence="1" id="KW-0282">Flagellum</keyword>
<evidence type="ECO:0000313" key="1">
    <source>
        <dbReference type="EMBL" id="MCQ4922482.1"/>
    </source>
</evidence>
<comment type="caution">
    <text evidence="1">The sequence shown here is derived from an EMBL/GenBank/DDBJ whole genome shotgun (WGS) entry which is preliminary data.</text>
</comment>
<keyword evidence="1" id="KW-0966">Cell projection</keyword>
<proteinExistence type="predicted"/>
<gene>
    <name evidence="1" type="ORF">NE686_05255</name>
</gene>
<dbReference type="InterPro" id="IPR046207">
    <property type="entry name" value="DUF6240"/>
</dbReference>
<sequence length="785" mass="89862">MEILKINNRDNIINSYGITPTLPYDVEGVLVEKNGKDVKIEKTIDNKTVEYSIRLKEEIVANLGDNVIIEKEDIVAAKVEEKEEVVKEEKQTRKVSDIIAELGLEYTEENIRMVEFLLNSGIPITKGNVDSYIKSKEYLNTIIEDIDTNSFVKLIDRGIDLEGESLQKIAQALEEIKGEKPSFSLRRFLKLEKDITYKEAEAISKEIYGQKMGKDVYDTIIALHKEKIPITRENIDKTIEVISKLHNLKGLKDNVYIKILNEDISFNINSLYKLNNSYTVTAIENNMAAKSFETFTVAKETTIDGIKEILTNLGLEDSIENINILREFIVNDMVMDEEKYNKITAMKEAVKELIDLLGHEEIIKLNEKDINPLEEPINQLVEELKKEKDAEEIDKPIDNKKIEEIRNDLEVLGKIKDKDLLMLIKNGEDFTLKSIKEIIDTSIDRELSIEHKTLDKAIHISNILDTLGENLNVNTVSLASKKYNVITLDSLFMAEKEITTSQETFAPVDKVYEGLIFEEYLRARNNLTINMVKESIKDGRTLEHMPLNELNNYIEKKVNRYKESQKMTKEIKDIKGNEEKILPIIMRNHIPMTLKEIKDINSFLNGEKGLVNVLKDMTQSNNSKYREEFKEGIELLKEKISTSIKSGDAGFKDDYKELMSSLSNSGNSFDTNKGEESKEEEYIKIQSKISKKDMVFQLPIQIGNEYKSLSIIVPDIQKGIDKNNMKFFISLETDNLGPVSIELNVKSREVQINIDEEGTALRNNLDSLDKGLQNLGYSLNEQVIL</sequence>
<dbReference type="EMBL" id="JANGAC010000003">
    <property type="protein sequence ID" value="MCQ4922482.1"/>
    <property type="molecule type" value="Genomic_DNA"/>
</dbReference>
<dbReference type="Proteomes" id="UP001524478">
    <property type="component" value="Unassembled WGS sequence"/>
</dbReference>
<reference evidence="1 2" key="1">
    <citation type="submission" date="2022-06" db="EMBL/GenBank/DDBJ databases">
        <title>Isolation of gut microbiota from human fecal samples.</title>
        <authorList>
            <person name="Pamer E.G."/>
            <person name="Barat B."/>
            <person name="Waligurski E."/>
            <person name="Medina S."/>
            <person name="Paddock L."/>
            <person name="Mostad J."/>
        </authorList>
    </citation>
    <scope>NUCLEOTIDE SEQUENCE [LARGE SCALE GENOMIC DNA]</scope>
    <source>
        <strain evidence="1 2">DFI.7.95</strain>
    </source>
</reference>
<dbReference type="Pfam" id="PF19753">
    <property type="entry name" value="DUF6240"/>
    <property type="match status" value="2"/>
</dbReference>